<dbReference type="RefSeq" id="WP_160855628.1">
    <property type="nucleotide sequence ID" value="NZ_WUWG01000005.1"/>
</dbReference>
<accession>A0A6B0TZ34</accession>
<sequence>MAELKMTAEEVSGFLADVFPQLAGRFEIVELAPMRARVRMRMQEADLRPGGTVSGPSMFALADVAFYIVTLAMIGPQALTVTTNCNINFMRKPAPGAMLGEARLMKLGRSLSVGDVTLTSEGSADVVAHAALTYAIPPQKAGAGG</sequence>
<dbReference type="Gene3D" id="3.10.129.10">
    <property type="entry name" value="Hotdog Thioesterase"/>
    <property type="match status" value="1"/>
</dbReference>
<feature type="domain" description="Thioesterase" evidence="2">
    <location>
        <begin position="50"/>
        <end position="123"/>
    </location>
</feature>
<comment type="caution">
    <text evidence="3">The sequence shown here is derived from an EMBL/GenBank/DDBJ whole genome shotgun (WGS) entry which is preliminary data.</text>
</comment>
<dbReference type="EMBL" id="WUWG01000005">
    <property type="protein sequence ID" value="MXU66284.1"/>
    <property type="molecule type" value="Genomic_DNA"/>
</dbReference>
<dbReference type="InterPro" id="IPR006683">
    <property type="entry name" value="Thioestr_dom"/>
</dbReference>
<evidence type="ECO:0000313" key="4">
    <source>
        <dbReference type="Proteomes" id="UP000436016"/>
    </source>
</evidence>
<protein>
    <submittedName>
        <fullName evidence="3">Hotdog fold thioesterase</fullName>
    </submittedName>
</protein>
<dbReference type="GO" id="GO:0005829">
    <property type="term" value="C:cytosol"/>
    <property type="evidence" value="ECO:0007669"/>
    <property type="project" value="TreeGrafter"/>
</dbReference>
<keyword evidence="1" id="KW-0378">Hydrolase</keyword>
<dbReference type="PANTHER" id="PTHR43240">
    <property type="entry name" value="1,4-DIHYDROXY-2-NAPHTHOYL-COA THIOESTERASE 1"/>
    <property type="match status" value="1"/>
</dbReference>
<gene>
    <name evidence="3" type="ORF">GSH16_12600</name>
</gene>
<dbReference type="InterPro" id="IPR003736">
    <property type="entry name" value="PAAI_dom"/>
</dbReference>
<evidence type="ECO:0000259" key="2">
    <source>
        <dbReference type="Pfam" id="PF03061"/>
    </source>
</evidence>
<evidence type="ECO:0000313" key="3">
    <source>
        <dbReference type="EMBL" id="MXU66284.1"/>
    </source>
</evidence>
<name>A0A6B0TZ34_9RHOB</name>
<reference evidence="3 4" key="1">
    <citation type="submission" date="2019-12" db="EMBL/GenBank/DDBJ databases">
        <title>Strain KN286 was isolated from seawater, which was collected from Caroline Seamount in the tropical western Pacific.</title>
        <authorList>
            <person name="Wang Q."/>
        </authorList>
    </citation>
    <scope>NUCLEOTIDE SEQUENCE [LARGE SCALE GENOMIC DNA]</scope>
    <source>
        <strain evidence="3 4">KN286</strain>
    </source>
</reference>
<organism evidence="3 4">
    <name type="scientific">Oceanomicrobium pacificus</name>
    <dbReference type="NCBI Taxonomy" id="2692916"/>
    <lineage>
        <taxon>Bacteria</taxon>
        <taxon>Pseudomonadati</taxon>
        <taxon>Pseudomonadota</taxon>
        <taxon>Alphaproteobacteria</taxon>
        <taxon>Rhodobacterales</taxon>
        <taxon>Paracoccaceae</taxon>
        <taxon>Oceanomicrobium</taxon>
    </lineage>
</organism>
<dbReference type="Proteomes" id="UP000436016">
    <property type="component" value="Unassembled WGS sequence"/>
</dbReference>
<dbReference type="Pfam" id="PF03061">
    <property type="entry name" value="4HBT"/>
    <property type="match status" value="1"/>
</dbReference>
<dbReference type="SUPFAM" id="SSF54637">
    <property type="entry name" value="Thioesterase/thiol ester dehydrase-isomerase"/>
    <property type="match status" value="1"/>
</dbReference>
<dbReference type="CDD" id="cd03443">
    <property type="entry name" value="PaaI_thioesterase"/>
    <property type="match status" value="1"/>
</dbReference>
<dbReference type="GO" id="GO:0061522">
    <property type="term" value="F:1,4-dihydroxy-2-naphthoyl-CoA thioesterase activity"/>
    <property type="evidence" value="ECO:0007669"/>
    <property type="project" value="TreeGrafter"/>
</dbReference>
<dbReference type="InterPro" id="IPR029069">
    <property type="entry name" value="HotDog_dom_sf"/>
</dbReference>
<evidence type="ECO:0000256" key="1">
    <source>
        <dbReference type="ARBA" id="ARBA00022801"/>
    </source>
</evidence>
<dbReference type="NCBIfam" id="TIGR00369">
    <property type="entry name" value="unchar_dom_1"/>
    <property type="match status" value="1"/>
</dbReference>
<dbReference type="AlphaFoldDB" id="A0A6B0TZ34"/>
<dbReference type="PANTHER" id="PTHR43240:SF10">
    <property type="entry name" value="BLL4964 PROTEIN"/>
    <property type="match status" value="1"/>
</dbReference>
<keyword evidence="4" id="KW-1185">Reference proteome</keyword>
<proteinExistence type="predicted"/>